<evidence type="ECO:0000259" key="5">
    <source>
        <dbReference type="PROSITE" id="PS51015"/>
    </source>
</evidence>
<feature type="compositionally biased region" description="Basic and acidic residues" evidence="4">
    <location>
        <begin position="1"/>
        <end position="10"/>
    </location>
</feature>
<feature type="compositionally biased region" description="Basic and acidic residues" evidence="4">
    <location>
        <begin position="88"/>
        <end position="107"/>
    </location>
</feature>
<evidence type="ECO:0000256" key="1">
    <source>
        <dbReference type="ARBA" id="ARBA00023242"/>
    </source>
</evidence>
<dbReference type="Gene3D" id="2.30.280.10">
    <property type="entry name" value="SRA-YDG"/>
    <property type="match status" value="1"/>
</dbReference>
<feature type="compositionally biased region" description="Basic and acidic residues" evidence="4">
    <location>
        <begin position="19"/>
        <end position="41"/>
    </location>
</feature>
<dbReference type="PANTHER" id="PTHR14140">
    <property type="entry name" value="E3 UBIQUITIN-PROTEIN LIGASE UHRF-RELATED"/>
    <property type="match status" value="1"/>
</dbReference>
<name>A0A6A6CTW2_ZASCE</name>
<accession>A0A6A6CTW2</accession>
<keyword evidence="7" id="KW-1185">Reference proteome</keyword>
<dbReference type="PANTHER" id="PTHR14140:SF27">
    <property type="entry name" value="OS04G0289800 PROTEIN"/>
    <property type="match status" value="1"/>
</dbReference>
<feature type="domain" description="YDG" evidence="5">
    <location>
        <begin position="370"/>
        <end position="508"/>
    </location>
</feature>
<dbReference type="GO" id="GO:0044027">
    <property type="term" value="P:negative regulation of gene expression via chromosomal CpG island methylation"/>
    <property type="evidence" value="ECO:0007669"/>
    <property type="project" value="TreeGrafter"/>
</dbReference>
<feature type="region of interest" description="Disordered" evidence="4">
    <location>
        <begin position="336"/>
        <end position="365"/>
    </location>
</feature>
<dbReference type="GO" id="GO:0005634">
    <property type="term" value="C:nucleus"/>
    <property type="evidence" value="ECO:0007669"/>
    <property type="project" value="UniProtKB-SubCell"/>
</dbReference>
<dbReference type="GO" id="GO:0061630">
    <property type="term" value="F:ubiquitin protein ligase activity"/>
    <property type="evidence" value="ECO:0007669"/>
    <property type="project" value="TreeGrafter"/>
</dbReference>
<sequence>MGNVQSKEEFDAAQNVAREQGRQEMRKKIEEYQKTREDRQRQLQQTAPEEGEVADEGEVSESSRRDSGANGADIGVKKEKTEEDEDVITVKREPKVNDTSDKQANERAAVKARLIEAEQELAAARKNCSSSADPLSAWNARKQPRQKDAPTQARRDTASLPVPSRKGSVEENVQSPKRTAPDSGFSDDRRPIKKKASISTSSPATPKSPDGPSELRQPPEWYRKLKVTGIRDKQDAEADPLLNGLKNQIRKAQDQRSGLQAVFNEARDRLHKIAFTQVTKQGLRNTRILDNENGLPQIFDGKYDRGVSWPFDIKADAEELYNKWCREDFETDLMRGINCGKPKTGKDKDKNDRSSDSLLEGYPRPDTLKYGNGKLLNGQWWPTQLTCLRDGAHASTQAGIAGGSIDEGEGAYSCIMSGGHEYNDDEDHGEWVLYCGTDSKDGQTTEATKRMINSVGKKPVRLIRSHNLNSPWAPIKGFRYDGLYDVVDKERIDPPGHVRARHRFKLVRREGQDPIRGGDGPERRPTAQEVKAYEKDKHLRGF</sequence>
<evidence type="ECO:0000256" key="3">
    <source>
        <dbReference type="SAM" id="Coils"/>
    </source>
</evidence>
<comment type="subcellular location">
    <subcellularLocation>
        <location evidence="2">Nucleus</location>
    </subcellularLocation>
</comment>
<dbReference type="RefSeq" id="XP_033671042.1">
    <property type="nucleotide sequence ID" value="XM_033811932.1"/>
</dbReference>
<dbReference type="GO" id="GO:0016567">
    <property type="term" value="P:protein ubiquitination"/>
    <property type="evidence" value="ECO:0007669"/>
    <property type="project" value="TreeGrafter"/>
</dbReference>
<feature type="region of interest" description="Disordered" evidence="4">
    <location>
        <begin position="122"/>
        <end position="220"/>
    </location>
</feature>
<organism evidence="6 7">
    <name type="scientific">Zasmidium cellare ATCC 36951</name>
    <dbReference type="NCBI Taxonomy" id="1080233"/>
    <lineage>
        <taxon>Eukaryota</taxon>
        <taxon>Fungi</taxon>
        <taxon>Dikarya</taxon>
        <taxon>Ascomycota</taxon>
        <taxon>Pezizomycotina</taxon>
        <taxon>Dothideomycetes</taxon>
        <taxon>Dothideomycetidae</taxon>
        <taxon>Mycosphaerellales</taxon>
        <taxon>Mycosphaerellaceae</taxon>
        <taxon>Zasmidium</taxon>
    </lineage>
</organism>
<dbReference type="EMBL" id="ML993586">
    <property type="protein sequence ID" value="KAF2170153.1"/>
    <property type="molecule type" value="Genomic_DNA"/>
</dbReference>
<feature type="region of interest" description="Disordered" evidence="4">
    <location>
        <begin position="1"/>
        <end position="107"/>
    </location>
</feature>
<dbReference type="GeneID" id="54565204"/>
<dbReference type="SUPFAM" id="SSF88697">
    <property type="entry name" value="PUA domain-like"/>
    <property type="match status" value="1"/>
</dbReference>
<keyword evidence="3" id="KW-0175">Coiled coil</keyword>
<feature type="compositionally biased region" description="Basic and acidic residues" evidence="4">
    <location>
        <begin position="519"/>
        <end position="542"/>
    </location>
</feature>
<dbReference type="OrthoDB" id="2270193at2759"/>
<reference evidence="6" key="1">
    <citation type="journal article" date="2020" name="Stud. Mycol.">
        <title>101 Dothideomycetes genomes: a test case for predicting lifestyles and emergence of pathogens.</title>
        <authorList>
            <person name="Haridas S."/>
            <person name="Albert R."/>
            <person name="Binder M."/>
            <person name="Bloem J."/>
            <person name="Labutti K."/>
            <person name="Salamov A."/>
            <person name="Andreopoulos B."/>
            <person name="Baker S."/>
            <person name="Barry K."/>
            <person name="Bills G."/>
            <person name="Bluhm B."/>
            <person name="Cannon C."/>
            <person name="Castanera R."/>
            <person name="Culley D."/>
            <person name="Daum C."/>
            <person name="Ezra D."/>
            <person name="Gonzalez J."/>
            <person name="Henrissat B."/>
            <person name="Kuo A."/>
            <person name="Liang C."/>
            <person name="Lipzen A."/>
            <person name="Lutzoni F."/>
            <person name="Magnuson J."/>
            <person name="Mondo S."/>
            <person name="Nolan M."/>
            <person name="Ohm R."/>
            <person name="Pangilinan J."/>
            <person name="Park H.-J."/>
            <person name="Ramirez L."/>
            <person name="Alfaro M."/>
            <person name="Sun H."/>
            <person name="Tritt A."/>
            <person name="Yoshinaga Y."/>
            <person name="Zwiers L.-H."/>
            <person name="Turgeon B."/>
            <person name="Goodwin S."/>
            <person name="Spatafora J."/>
            <person name="Crous P."/>
            <person name="Grigoriev I."/>
        </authorList>
    </citation>
    <scope>NUCLEOTIDE SEQUENCE</scope>
    <source>
        <strain evidence="6">ATCC 36951</strain>
    </source>
</reference>
<evidence type="ECO:0000256" key="4">
    <source>
        <dbReference type="SAM" id="MobiDB-lite"/>
    </source>
</evidence>
<dbReference type="Pfam" id="PF02182">
    <property type="entry name" value="SAD_SRA"/>
    <property type="match status" value="1"/>
</dbReference>
<protein>
    <recommendedName>
        <fullName evidence="5">YDG domain-containing protein</fullName>
    </recommendedName>
</protein>
<feature type="compositionally biased region" description="Basic and acidic residues" evidence="4">
    <location>
        <begin position="145"/>
        <end position="157"/>
    </location>
</feature>
<evidence type="ECO:0000256" key="2">
    <source>
        <dbReference type="PROSITE-ProRule" id="PRU00358"/>
    </source>
</evidence>
<evidence type="ECO:0000313" key="7">
    <source>
        <dbReference type="Proteomes" id="UP000799537"/>
    </source>
</evidence>
<dbReference type="InterPro" id="IPR036987">
    <property type="entry name" value="SRA-YDG_sf"/>
</dbReference>
<dbReference type="Proteomes" id="UP000799537">
    <property type="component" value="Unassembled WGS sequence"/>
</dbReference>
<dbReference type="InterPro" id="IPR003105">
    <property type="entry name" value="SRA_YDG"/>
</dbReference>
<proteinExistence type="predicted"/>
<dbReference type="SMART" id="SM00466">
    <property type="entry name" value="SRA"/>
    <property type="match status" value="1"/>
</dbReference>
<dbReference type="InterPro" id="IPR045134">
    <property type="entry name" value="UHRF1/2-like"/>
</dbReference>
<feature type="coiled-coil region" evidence="3">
    <location>
        <begin position="242"/>
        <end position="269"/>
    </location>
</feature>
<feature type="compositionally biased region" description="Basic and acidic residues" evidence="4">
    <location>
        <begin position="344"/>
        <end position="355"/>
    </location>
</feature>
<feature type="region of interest" description="Disordered" evidence="4">
    <location>
        <begin position="509"/>
        <end position="542"/>
    </location>
</feature>
<feature type="compositionally biased region" description="Acidic residues" evidence="4">
    <location>
        <begin position="49"/>
        <end position="59"/>
    </location>
</feature>
<dbReference type="AlphaFoldDB" id="A0A6A6CTW2"/>
<evidence type="ECO:0000313" key="6">
    <source>
        <dbReference type="EMBL" id="KAF2170153.1"/>
    </source>
</evidence>
<dbReference type="InterPro" id="IPR015947">
    <property type="entry name" value="PUA-like_sf"/>
</dbReference>
<dbReference type="PROSITE" id="PS51015">
    <property type="entry name" value="YDG"/>
    <property type="match status" value="1"/>
</dbReference>
<gene>
    <name evidence="6" type="ORF">M409DRAFT_51907</name>
</gene>
<keyword evidence="1 2" id="KW-0539">Nucleus</keyword>